<reference evidence="3 4" key="1">
    <citation type="submission" date="2015-05" db="EMBL/GenBank/DDBJ databases">
        <title>Genome sequencing and analysis of members of genus Stenotrophomonas.</title>
        <authorList>
            <person name="Patil P.P."/>
            <person name="Midha S."/>
            <person name="Patil P.B."/>
        </authorList>
    </citation>
    <scope>NUCLEOTIDE SEQUENCE [LARGE SCALE GENOMIC DNA]</scope>
    <source>
        <strain evidence="3 4">DSM 21858</strain>
    </source>
</reference>
<evidence type="ECO:0000313" key="4">
    <source>
        <dbReference type="Proteomes" id="UP000052052"/>
    </source>
</evidence>
<evidence type="ECO:0000313" key="3">
    <source>
        <dbReference type="EMBL" id="KRG68195.1"/>
    </source>
</evidence>
<feature type="signal peptide" evidence="2">
    <location>
        <begin position="1"/>
        <end position="27"/>
    </location>
</feature>
<feature type="chain" id="PRO_5006394531" evidence="2">
    <location>
        <begin position="28"/>
        <end position="426"/>
    </location>
</feature>
<dbReference type="SUPFAM" id="SSF53649">
    <property type="entry name" value="Alkaline phosphatase-like"/>
    <property type="match status" value="1"/>
</dbReference>
<dbReference type="EMBL" id="LDJL01000016">
    <property type="protein sequence ID" value="KRG68195.1"/>
    <property type="molecule type" value="Genomic_DNA"/>
</dbReference>
<dbReference type="Gene3D" id="3.30.1360.180">
    <property type="match status" value="1"/>
</dbReference>
<gene>
    <name evidence="3" type="ORF">ABB29_14215</name>
</gene>
<name>A0A0R0CSJ2_9GAMM</name>
<dbReference type="RefSeq" id="WP_057660209.1">
    <property type="nucleotide sequence ID" value="NZ_LDJL01000016.1"/>
</dbReference>
<keyword evidence="4" id="KW-1185">Reference proteome</keyword>
<dbReference type="GO" id="GO:0016787">
    <property type="term" value="F:hydrolase activity"/>
    <property type="evidence" value="ECO:0007669"/>
    <property type="project" value="UniProtKB-ARBA"/>
</dbReference>
<dbReference type="STRING" id="344882.ABB29_14215"/>
<dbReference type="Gene3D" id="3.40.720.10">
    <property type="entry name" value="Alkaline Phosphatase, subunit A"/>
    <property type="match status" value="1"/>
</dbReference>
<dbReference type="PROSITE" id="PS51257">
    <property type="entry name" value="PROKAR_LIPOPROTEIN"/>
    <property type="match status" value="1"/>
</dbReference>
<sequence length="426" mass="46616">MRLIAMKTAWLALLVLVAGCATQPGSAGSDVPAEPAPLLLISIDGMRNDYLQRGLTPHLQAMINDGVHAQWMNPSYPSLTFPNHYTIVTGLRPDHHGIINNTMLDAELGDFSLGNREAVGDGRWWSGEPIWVGAEKAGLPTATMFWPGSEAAIQGVRPRYWFQYDKQVTPRQRVQQTLDWLAMPATTRPRLITLYLDDVDTQGHAHGPDSAQVDAAITDVDDAIGQLTRTLQQRGQLDQVNIIVVSDHGMAATAIDRTIAIEDLVPPTDATAISTGQVIGLTPLPGHEQATARQLLAPHPHLRCWRAHDLPARWHAGTHPRVPPFVCQADEGWLVYHREMIEQKRAAGWRGGGSHGYDPDLASMRAIFIAHGPAFRHDATLPPFDNVDVYPLLARLIGITPASNDGNPRTLLPALRDGGNTDSIQH</sequence>
<accession>A0A0R0CSJ2</accession>
<dbReference type="Proteomes" id="UP000052052">
    <property type="component" value="Unassembled WGS sequence"/>
</dbReference>
<dbReference type="OrthoDB" id="9771966at2"/>
<dbReference type="PATRIC" id="fig|344882.3.peg.1229"/>
<dbReference type="AlphaFoldDB" id="A0A0R0CSJ2"/>
<comment type="caution">
    <text evidence="3">The sequence shown here is derived from an EMBL/GenBank/DDBJ whole genome shotgun (WGS) entry which is preliminary data.</text>
</comment>
<evidence type="ECO:0000256" key="1">
    <source>
        <dbReference type="SAM" id="MobiDB-lite"/>
    </source>
</evidence>
<dbReference type="PANTHER" id="PTHR10151">
    <property type="entry name" value="ECTONUCLEOTIDE PYROPHOSPHATASE/PHOSPHODIESTERASE"/>
    <property type="match status" value="1"/>
</dbReference>
<dbReference type="CDD" id="cd16018">
    <property type="entry name" value="Enpp"/>
    <property type="match status" value="1"/>
</dbReference>
<dbReference type="InterPro" id="IPR002591">
    <property type="entry name" value="Phosphodiest/P_Trfase"/>
</dbReference>
<protein>
    <submittedName>
        <fullName evidence="3">Phosphodiesterase</fullName>
    </submittedName>
</protein>
<dbReference type="InterPro" id="IPR017850">
    <property type="entry name" value="Alkaline_phosphatase_core_sf"/>
</dbReference>
<dbReference type="Pfam" id="PF01663">
    <property type="entry name" value="Phosphodiest"/>
    <property type="match status" value="1"/>
</dbReference>
<dbReference type="PANTHER" id="PTHR10151:SF120">
    <property type="entry name" value="BIS(5'-ADENOSYL)-TRIPHOSPHATASE"/>
    <property type="match status" value="1"/>
</dbReference>
<keyword evidence="2" id="KW-0732">Signal</keyword>
<feature type="region of interest" description="Disordered" evidence="1">
    <location>
        <begin position="407"/>
        <end position="426"/>
    </location>
</feature>
<proteinExistence type="predicted"/>
<evidence type="ECO:0000256" key="2">
    <source>
        <dbReference type="SAM" id="SignalP"/>
    </source>
</evidence>
<organism evidence="3 4">
    <name type="scientific">Pseudoxanthomonas dokdonensis</name>
    <dbReference type="NCBI Taxonomy" id="344882"/>
    <lineage>
        <taxon>Bacteria</taxon>
        <taxon>Pseudomonadati</taxon>
        <taxon>Pseudomonadota</taxon>
        <taxon>Gammaproteobacteria</taxon>
        <taxon>Lysobacterales</taxon>
        <taxon>Lysobacteraceae</taxon>
        <taxon>Pseudoxanthomonas</taxon>
    </lineage>
</organism>